<protein>
    <submittedName>
        <fullName evidence="2">Uncharacterized protein</fullName>
    </submittedName>
</protein>
<evidence type="ECO:0000256" key="1">
    <source>
        <dbReference type="SAM" id="MobiDB-lite"/>
    </source>
</evidence>
<gene>
    <name evidence="2" type="ORF">GWP43_05855</name>
</gene>
<dbReference type="KEGG" id="trz:GWP43_05855"/>
<proteinExistence type="predicted"/>
<evidence type="ECO:0000313" key="2">
    <source>
        <dbReference type="EMBL" id="QHX43048.1"/>
    </source>
</evidence>
<evidence type="ECO:0000313" key="3">
    <source>
        <dbReference type="Proteomes" id="UP000464374"/>
    </source>
</evidence>
<feature type="compositionally biased region" description="Polar residues" evidence="1">
    <location>
        <begin position="98"/>
        <end position="111"/>
    </location>
</feature>
<dbReference type="Proteomes" id="UP000464374">
    <property type="component" value="Chromosome"/>
</dbReference>
<dbReference type="RefSeq" id="WP_162663382.1">
    <property type="nucleotide sequence ID" value="NZ_CP048020.1"/>
</dbReference>
<reference evidence="2 3" key="1">
    <citation type="submission" date="2020-01" db="EMBL/GenBank/DDBJ databases">
        <title>Complete genome sequence of a human oral phylogroup 1 Treponema sp. strain ATCC 700766, originally isolated from periodontitis dental plaque.</title>
        <authorList>
            <person name="Chan Y."/>
            <person name="Huo Y.-B."/>
            <person name="Yu X.-L."/>
            <person name="Zeng H."/>
            <person name="Leung W.-K."/>
            <person name="Watt R.M."/>
        </authorList>
    </citation>
    <scope>NUCLEOTIDE SEQUENCE [LARGE SCALE GENOMIC DNA]</scope>
    <source>
        <strain evidence="2 3">OMZ 804</strain>
    </source>
</reference>
<organism evidence="2 3">
    <name type="scientific">Treponema vincentii</name>
    <dbReference type="NCBI Taxonomy" id="69710"/>
    <lineage>
        <taxon>Bacteria</taxon>
        <taxon>Pseudomonadati</taxon>
        <taxon>Spirochaetota</taxon>
        <taxon>Spirochaetia</taxon>
        <taxon>Spirochaetales</taxon>
        <taxon>Treponemataceae</taxon>
        <taxon>Treponema</taxon>
    </lineage>
</organism>
<name>A0A6P1XZV5_9SPIR</name>
<sequence>MDEFLLFQKITTKKMIRNISRKMRRYCVLCLLLCAGVTGYPQSALNTAAASASVVSKTDNAASDHAVAASGIAMGETPGGNTGADGHATDTAGEKSPDNPQSKNSGGTASHDSANAPLDFHVKVSAFKIISQYYGLPLSVRFGWFYRKEDFSVFPNAGFSFSVADTPVLDTSVGLALQKKSFFWSGYAVYDIVPFAMHKKAADQAVYGITSFGFSFPRIKVTMPLVAGRLRKNEIIGDEWSTVTAPTVVTQVSAGLQLDFFLTDLGFFKSTGTAAFYYHWIPKAAFHYYTVSAAIPASFHLYYVDIAFMYSLFHTSTVQYGKAAPFRRYAIGQTQSGMTGRSTFKTQALFKDMHLFSAEFRWYPARITAQTNGFFLSLFADVGFGITERRKGSLFYEAGGGLGYNLYDSVPLTFQVGFNQKMQPVFYFSVVSRLSHRL</sequence>
<dbReference type="AlphaFoldDB" id="A0A6P1XZV5"/>
<feature type="region of interest" description="Disordered" evidence="1">
    <location>
        <begin position="72"/>
        <end position="111"/>
    </location>
</feature>
<dbReference type="EMBL" id="CP048020">
    <property type="protein sequence ID" value="QHX43048.1"/>
    <property type="molecule type" value="Genomic_DNA"/>
</dbReference>
<accession>A0A6P1XZV5</accession>